<dbReference type="OrthoDB" id="9802350at2"/>
<dbReference type="SFLD" id="SFLDG01129">
    <property type="entry name" value="C1.5:_HAD__Beta-PGM__Phosphata"/>
    <property type="match status" value="1"/>
</dbReference>
<evidence type="ECO:0000313" key="2">
    <source>
        <dbReference type="Proteomes" id="UP000223913"/>
    </source>
</evidence>
<organism evidence="1 2">
    <name type="scientific">Flavilitoribacter nigricans (strain ATCC 23147 / DSM 23189 / NBRC 102662 / NCIMB 1420 / SS-2)</name>
    <name type="common">Lewinella nigricans</name>
    <dbReference type="NCBI Taxonomy" id="1122177"/>
    <lineage>
        <taxon>Bacteria</taxon>
        <taxon>Pseudomonadati</taxon>
        <taxon>Bacteroidota</taxon>
        <taxon>Saprospiria</taxon>
        <taxon>Saprospirales</taxon>
        <taxon>Lewinellaceae</taxon>
        <taxon>Flavilitoribacter</taxon>
    </lineage>
</organism>
<dbReference type="PANTHER" id="PTHR47478:SF1">
    <property type="entry name" value="PYRIMIDINE 5'-NUCLEOTIDASE YJJG"/>
    <property type="match status" value="1"/>
</dbReference>
<dbReference type="GO" id="GO:0008253">
    <property type="term" value="F:5'-nucleotidase activity"/>
    <property type="evidence" value="ECO:0007669"/>
    <property type="project" value="InterPro"/>
</dbReference>
<dbReference type="PANTHER" id="PTHR47478">
    <property type="match status" value="1"/>
</dbReference>
<dbReference type="SUPFAM" id="SSF56784">
    <property type="entry name" value="HAD-like"/>
    <property type="match status" value="1"/>
</dbReference>
<dbReference type="InterPro" id="IPR011951">
    <property type="entry name" value="HAD-SF_hydro_IA_YjjG/PynA"/>
</dbReference>
<proteinExistence type="predicted"/>
<gene>
    <name evidence="1" type="ORF">CRP01_05910</name>
</gene>
<dbReference type="InterPro" id="IPR006439">
    <property type="entry name" value="HAD-SF_hydro_IA"/>
</dbReference>
<evidence type="ECO:0000313" key="1">
    <source>
        <dbReference type="EMBL" id="PHN07633.1"/>
    </source>
</evidence>
<dbReference type="InterPro" id="IPR023198">
    <property type="entry name" value="PGP-like_dom2"/>
</dbReference>
<dbReference type="Pfam" id="PF00702">
    <property type="entry name" value="Hydrolase"/>
    <property type="match status" value="1"/>
</dbReference>
<dbReference type="InterPro" id="IPR036412">
    <property type="entry name" value="HAD-like_sf"/>
</dbReference>
<dbReference type="NCBIfam" id="TIGR01549">
    <property type="entry name" value="HAD-SF-IA-v1"/>
    <property type="match status" value="1"/>
</dbReference>
<dbReference type="InterPro" id="IPR023214">
    <property type="entry name" value="HAD_sf"/>
</dbReference>
<dbReference type="RefSeq" id="WP_099149081.1">
    <property type="nucleotide sequence ID" value="NZ_PDUD01000009.1"/>
</dbReference>
<reference evidence="1 2" key="1">
    <citation type="submission" date="2017-10" db="EMBL/GenBank/DDBJ databases">
        <title>The draft genome sequence of Lewinella nigricans NBRC 102662.</title>
        <authorList>
            <person name="Wang K."/>
        </authorList>
    </citation>
    <scope>NUCLEOTIDE SEQUENCE [LARGE SCALE GENOMIC DNA]</scope>
    <source>
        <strain evidence="1 2">NBRC 102662</strain>
    </source>
</reference>
<accession>A0A2D0NIQ1</accession>
<sequence length="227" mass="25945">MKSYDWLLLDADNTLFDFDRCEGQALQLALAEHGVPFADDHHPTYNVINRQCWRDYEEKKITKEELRLRRFELFFNSIGVSLDPDQFGRNYLVHLSTAAFLLDGALETLGKLQANHQLALVTNGLKEVQRPRLEAGALNGFFDVIIVSDEIGYAKPHAPFFEYTFEQIGRPEKERVMIVGDNINADIKGGLDYGIDACWFNPGQQDKPHDIQPTYEIQNLSQLLSLL</sequence>
<dbReference type="Proteomes" id="UP000223913">
    <property type="component" value="Unassembled WGS sequence"/>
</dbReference>
<dbReference type="NCBIfam" id="TIGR02254">
    <property type="entry name" value="YjjG_YfnB"/>
    <property type="match status" value="1"/>
</dbReference>
<dbReference type="SFLD" id="SFLDS00003">
    <property type="entry name" value="Haloacid_Dehalogenase"/>
    <property type="match status" value="1"/>
</dbReference>
<keyword evidence="2" id="KW-1185">Reference proteome</keyword>
<dbReference type="AlphaFoldDB" id="A0A2D0NIQ1"/>
<dbReference type="EMBL" id="PDUD01000009">
    <property type="protein sequence ID" value="PHN07633.1"/>
    <property type="molecule type" value="Genomic_DNA"/>
</dbReference>
<dbReference type="Gene3D" id="3.40.50.1000">
    <property type="entry name" value="HAD superfamily/HAD-like"/>
    <property type="match status" value="1"/>
</dbReference>
<dbReference type="NCBIfam" id="NF006976">
    <property type="entry name" value="PRK09449.1"/>
    <property type="match status" value="1"/>
</dbReference>
<protein>
    <submittedName>
        <fullName evidence="1">Noncanonical pyrimidine nucleotidase, YjjG family</fullName>
    </submittedName>
</protein>
<dbReference type="Gene3D" id="1.10.150.240">
    <property type="entry name" value="Putative phosphatase, domain 2"/>
    <property type="match status" value="1"/>
</dbReference>
<dbReference type="InterPro" id="IPR052550">
    <property type="entry name" value="Pyrimidine_5'-ntase_YjjG"/>
</dbReference>
<comment type="caution">
    <text evidence="1">The sequence shown here is derived from an EMBL/GenBank/DDBJ whole genome shotgun (WGS) entry which is preliminary data.</text>
</comment>
<name>A0A2D0NIQ1_FLAN2</name>